<reference evidence="1" key="1">
    <citation type="submission" date="2013-12" db="EMBL/GenBank/DDBJ databases">
        <title>A Varibaculum cambriense genome reconstructed from a premature infant gut community with otherwise low bacterial novelty that shifts toward anaerobic metabolism during the third week of life.</title>
        <authorList>
            <person name="Brown C.T."/>
            <person name="Sharon I."/>
            <person name="Thomas B.C."/>
            <person name="Castelle C.J."/>
            <person name="Morowitz M.J."/>
            <person name="Banfield J.F."/>
        </authorList>
    </citation>
    <scope>NUCLEOTIDE SEQUENCE</scope>
</reference>
<dbReference type="EMBL" id="AZMM01001905">
    <property type="protein sequence ID" value="ETJ44062.1"/>
    <property type="molecule type" value="Genomic_DNA"/>
</dbReference>
<feature type="non-terminal residue" evidence="1">
    <location>
        <position position="89"/>
    </location>
</feature>
<gene>
    <name evidence="1" type="ORF">Q604_UNBC01905G0001</name>
</gene>
<comment type="caution">
    <text evidence="1">The sequence shown here is derived from an EMBL/GenBank/DDBJ whole genome shotgun (WGS) entry which is preliminary data.</text>
</comment>
<sequence>MASKKAVLVYILEILKSETDANHTLSQEEIRSILAERYEVSVDRKTLGRHLNDLYESGDFGIQCEESAVGSDGTIRRTDFYMIHTFEDS</sequence>
<proteinExistence type="predicted"/>
<dbReference type="AlphaFoldDB" id="W1YNK1"/>
<organism evidence="1">
    <name type="scientific">human gut metagenome</name>
    <dbReference type="NCBI Taxonomy" id="408170"/>
    <lineage>
        <taxon>unclassified sequences</taxon>
        <taxon>metagenomes</taxon>
        <taxon>organismal metagenomes</taxon>
    </lineage>
</organism>
<accession>W1YNK1</accession>
<protein>
    <submittedName>
        <fullName evidence="1">Transcriptional regulator protein-like protein</fullName>
    </submittedName>
</protein>
<name>W1YNK1_9ZZZZ</name>
<evidence type="ECO:0000313" key="1">
    <source>
        <dbReference type="EMBL" id="ETJ44062.1"/>
    </source>
</evidence>